<reference evidence="2 3" key="1">
    <citation type="submission" date="2021-06" db="EMBL/GenBank/DDBJ databases">
        <title>Caerostris extrusa draft genome.</title>
        <authorList>
            <person name="Kono N."/>
            <person name="Arakawa K."/>
        </authorList>
    </citation>
    <scope>NUCLEOTIDE SEQUENCE [LARGE SCALE GENOMIC DNA]</scope>
</reference>
<dbReference type="Proteomes" id="UP001054945">
    <property type="component" value="Unassembled WGS sequence"/>
</dbReference>
<gene>
    <name evidence="2" type="ORF">CEXT_685141</name>
</gene>
<dbReference type="EMBL" id="BPLR01007281">
    <property type="protein sequence ID" value="GIY15767.1"/>
    <property type="molecule type" value="Genomic_DNA"/>
</dbReference>
<evidence type="ECO:0000256" key="1">
    <source>
        <dbReference type="SAM" id="MobiDB-lite"/>
    </source>
</evidence>
<feature type="region of interest" description="Disordered" evidence="1">
    <location>
        <begin position="100"/>
        <end position="132"/>
    </location>
</feature>
<comment type="caution">
    <text evidence="2">The sequence shown here is derived from an EMBL/GenBank/DDBJ whole genome shotgun (WGS) entry which is preliminary data.</text>
</comment>
<protein>
    <submittedName>
        <fullName evidence="2">Uncharacterized protein</fullName>
    </submittedName>
</protein>
<evidence type="ECO:0000313" key="3">
    <source>
        <dbReference type="Proteomes" id="UP001054945"/>
    </source>
</evidence>
<name>A0AAV4R5V8_CAEEX</name>
<accession>A0AAV4R5V8</accession>
<sequence length="309" mass="33639">MELLFCRPPTRGWPHLSPIVCGGACLYGPAHCSTHAPGSACAAPASSDGPPPSVPRSFSGKCCDPCHPAPTHLVASPALASPVGSTSSASGTLPVPRCSLPTWASSSRSRNSRTSSEGHPPGHPRSAGPAGLRALLSDRGGIRIEYAKNKMGEVNCQMVNSLLAPRTETAYRTESTEQDSGLGIKVRSKSWKSVLKTTLELGREVGCLFTKFDSLVYNWYKTIASGFGTRYRSPIQELEVCFEKRHWSWDEDSGLGIEVRSKSWKSVLKTTLELGRGIKNLIHELEVYVKIRLNNQSRYEKQLRSSQSL</sequence>
<proteinExistence type="predicted"/>
<evidence type="ECO:0000313" key="2">
    <source>
        <dbReference type="EMBL" id="GIY15767.1"/>
    </source>
</evidence>
<keyword evidence="3" id="KW-1185">Reference proteome</keyword>
<feature type="compositionally biased region" description="Low complexity" evidence="1">
    <location>
        <begin position="105"/>
        <end position="115"/>
    </location>
</feature>
<organism evidence="2 3">
    <name type="scientific">Caerostris extrusa</name>
    <name type="common">Bark spider</name>
    <name type="synonym">Caerostris bankana</name>
    <dbReference type="NCBI Taxonomy" id="172846"/>
    <lineage>
        <taxon>Eukaryota</taxon>
        <taxon>Metazoa</taxon>
        <taxon>Ecdysozoa</taxon>
        <taxon>Arthropoda</taxon>
        <taxon>Chelicerata</taxon>
        <taxon>Arachnida</taxon>
        <taxon>Araneae</taxon>
        <taxon>Araneomorphae</taxon>
        <taxon>Entelegynae</taxon>
        <taxon>Araneoidea</taxon>
        <taxon>Araneidae</taxon>
        <taxon>Caerostris</taxon>
    </lineage>
</organism>
<dbReference type="AlphaFoldDB" id="A0AAV4R5V8"/>